<evidence type="ECO:0000313" key="2">
    <source>
        <dbReference type="Proteomes" id="UP000054632"/>
    </source>
</evidence>
<sequence length="94" mass="10884">MWLRIAITSGYRKETMINSNLSEAISILLNLFYIAKEQIYHYKKDKYNNATEGRKNKTSTIREMGNRPLHGIGGIFLQFFLSKCHLSVLLFVAL</sequence>
<name>A0A0V1E9S7_TRIPS</name>
<evidence type="ECO:0000313" key="1">
    <source>
        <dbReference type="EMBL" id="KRY70599.1"/>
    </source>
</evidence>
<organism evidence="1 2">
    <name type="scientific">Trichinella pseudospiralis</name>
    <name type="common">Parasitic roundworm</name>
    <dbReference type="NCBI Taxonomy" id="6337"/>
    <lineage>
        <taxon>Eukaryota</taxon>
        <taxon>Metazoa</taxon>
        <taxon>Ecdysozoa</taxon>
        <taxon>Nematoda</taxon>
        <taxon>Enoplea</taxon>
        <taxon>Dorylaimia</taxon>
        <taxon>Trichinellida</taxon>
        <taxon>Trichinellidae</taxon>
        <taxon>Trichinella</taxon>
    </lineage>
</organism>
<dbReference type="AlphaFoldDB" id="A0A0V1E9S7"/>
<comment type="caution">
    <text evidence="1">The sequence shown here is derived from an EMBL/GenBank/DDBJ whole genome shotgun (WGS) entry which is preliminary data.</text>
</comment>
<accession>A0A0V1E9S7</accession>
<dbReference type="EMBL" id="JYDR01000071">
    <property type="protein sequence ID" value="KRY70599.1"/>
    <property type="molecule type" value="Genomic_DNA"/>
</dbReference>
<gene>
    <name evidence="1" type="ORF">T4A_8707</name>
</gene>
<reference evidence="1 2" key="1">
    <citation type="submission" date="2015-01" db="EMBL/GenBank/DDBJ databases">
        <title>Evolution of Trichinella species and genotypes.</title>
        <authorList>
            <person name="Korhonen P.K."/>
            <person name="Edoardo P."/>
            <person name="Giuseppe L.R."/>
            <person name="Gasser R.B."/>
        </authorList>
    </citation>
    <scope>NUCLEOTIDE SEQUENCE [LARGE SCALE GENOMIC DNA]</scope>
    <source>
        <strain evidence="1">ISS13</strain>
    </source>
</reference>
<protein>
    <submittedName>
        <fullName evidence="1">Uncharacterized protein</fullName>
    </submittedName>
</protein>
<proteinExistence type="predicted"/>
<dbReference type="Proteomes" id="UP000054632">
    <property type="component" value="Unassembled WGS sequence"/>
</dbReference>